<gene>
    <name evidence="1" type="ORF">WKW80_23470</name>
</gene>
<proteinExistence type="predicted"/>
<accession>A0ABU8W4G8</accession>
<dbReference type="RefSeq" id="WP_340365979.1">
    <property type="nucleotide sequence ID" value="NZ_JBBKZV010000018.1"/>
</dbReference>
<comment type="caution">
    <text evidence="1">The sequence shown here is derived from an EMBL/GenBank/DDBJ whole genome shotgun (WGS) entry which is preliminary data.</text>
</comment>
<reference evidence="1 2" key="1">
    <citation type="submission" date="2024-03" db="EMBL/GenBank/DDBJ databases">
        <title>Novel species of the genus Variovorax.</title>
        <authorList>
            <person name="Liu Q."/>
            <person name="Xin Y.-H."/>
        </authorList>
    </citation>
    <scope>NUCLEOTIDE SEQUENCE [LARGE SCALE GENOMIC DNA]</scope>
    <source>
        <strain evidence="1 2">KACC 18501</strain>
    </source>
</reference>
<protein>
    <submittedName>
        <fullName evidence="1">Uncharacterized protein</fullName>
    </submittedName>
</protein>
<evidence type="ECO:0000313" key="1">
    <source>
        <dbReference type="EMBL" id="MEJ8824951.1"/>
    </source>
</evidence>
<sequence length="100" mass="11026">MNLDPSPTAMPLAPAEWTMDFSREGRNQYVAQVKRAGMPMCRLSLMQSDLTEADAHAELADKARQWIGEYLGRSILEAAGPANTHGAFTHENCRATQYTG</sequence>
<keyword evidence="2" id="KW-1185">Reference proteome</keyword>
<organism evidence="1 2">
    <name type="scientific">Variovorax humicola</name>
    <dbReference type="NCBI Taxonomy" id="1769758"/>
    <lineage>
        <taxon>Bacteria</taxon>
        <taxon>Pseudomonadati</taxon>
        <taxon>Pseudomonadota</taxon>
        <taxon>Betaproteobacteria</taxon>
        <taxon>Burkholderiales</taxon>
        <taxon>Comamonadaceae</taxon>
        <taxon>Variovorax</taxon>
    </lineage>
</organism>
<dbReference type="Proteomes" id="UP001363010">
    <property type="component" value="Unassembled WGS sequence"/>
</dbReference>
<evidence type="ECO:0000313" key="2">
    <source>
        <dbReference type="Proteomes" id="UP001363010"/>
    </source>
</evidence>
<dbReference type="EMBL" id="JBBKZV010000018">
    <property type="protein sequence ID" value="MEJ8824951.1"/>
    <property type="molecule type" value="Genomic_DNA"/>
</dbReference>
<name>A0ABU8W4G8_9BURK</name>